<dbReference type="Proteomes" id="UP000249341">
    <property type="component" value="Unassembled WGS sequence"/>
</dbReference>
<organism evidence="1 2">
    <name type="scientific">Actinoplanes lutulentus</name>
    <dbReference type="NCBI Taxonomy" id="1287878"/>
    <lineage>
        <taxon>Bacteria</taxon>
        <taxon>Bacillati</taxon>
        <taxon>Actinomycetota</taxon>
        <taxon>Actinomycetes</taxon>
        <taxon>Micromonosporales</taxon>
        <taxon>Micromonosporaceae</taxon>
        <taxon>Actinoplanes</taxon>
    </lineage>
</organism>
<gene>
    <name evidence="1" type="ORF">B0I29_123126</name>
</gene>
<protein>
    <recommendedName>
        <fullName evidence="3">Class 3 adenylate cyclase</fullName>
    </recommendedName>
</protein>
<proteinExistence type="predicted"/>
<reference evidence="1 2" key="1">
    <citation type="submission" date="2018-06" db="EMBL/GenBank/DDBJ databases">
        <title>Genomic Encyclopedia of Type Strains, Phase III (KMG-III): the genomes of soil and plant-associated and newly described type strains.</title>
        <authorList>
            <person name="Whitman W."/>
        </authorList>
    </citation>
    <scope>NUCLEOTIDE SEQUENCE [LARGE SCALE GENOMIC DNA]</scope>
    <source>
        <strain evidence="1 2">CGMCC 4.7090</strain>
    </source>
</reference>
<dbReference type="SUPFAM" id="SSF55073">
    <property type="entry name" value="Nucleotide cyclase"/>
    <property type="match status" value="1"/>
</dbReference>
<evidence type="ECO:0000313" key="1">
    <source>
        <dbReference type="EMBL" id="RAK27492.1"/>
    </source>
</evidence>
<dbReference type="EMBL" id="QLMJ01000023">
    <property type="protein sequence ID" value="RAK27492.1"/>
    <property type="molecule type" value="Genomic_DNA"/>
</dbReference>
<dbReference type="Gene3D" id="3.30.70.1230">
    <property type="entry name" value="Nucleotide cyclase"/>
    <property type="match status" value="1"/>
</dbReference>
<accession>A0A327Z063</accession>
<dbReference type="OrthoDB" id="3482507at2"/>
<comment type="caution">
    <text evidence="1">The sequence shown here is derived from an EMBL/GenBank/DDBJ whole genome shotgun (WGS) entry which is preliminary data.</text>
</comment>
<sequence>MDEQRHSSIVVLDVEKSGQMSVPEKGQVREEIYAMLRGACLASNISADAVTQEDRGDGVYLLVSADVPKRRIVGPFLDLLDETLADRRVGAVRLRLRVVVSSGEVAIDRYGSMGPAVDAAFAVLDASVLKQTLAVSPSARMVVAIDDDLYRSVVRGHTSPDPTAFRLRDLKTKDGVQRVWVTATGTEIQPAIPGNETLPASSSRARAHGPDMTVHNGGQQWEVNGAHARVAGNVHGDANFGADPAGR</sequence>
<keyword evidence="2" id="KW-1185">Reference proteome</keyword>
<dbReference type="InterPro" id="IPR029787">
    <property type="entry name" value="Nucleotide_cyclase"/>
</dbReference>
<dbReference type="RefSeq" id="WP_111654018.1">
    <property type="nucleotide sequence ID" value="NZ_JACHWI010000003.1"/>
</dbReference>
<evidence type="ECO:0000313" key="2">
    <source>
        <dbReference type="Proteomes" id="UP000249341"/>
    </source>
</evidence>
<dbReference type="AlphaFoldDB" id="A0A327Z063"/>
<name>A0A327Z063_9ACTN</name>
<evidence type="ECO:0008006" key="3">
    <source>
        <dbReference type="Google" id="ProtNLM"/>
    </source>
</evidence>